<keyword evidence="1" id="KW-0812">Transmembrane</keyword>
<dbReference type="EMBL" id="MLBF01000010">
    <property type="protein sequence ID" value="OLN32244.1"/>
    <property type="molecule type" value="Genomic_DNA"/>
</dbReference>
<protein>
    <recommendedName>
        <fullName evidence="4">Prepilin-type N-terminal cleavage/methylation domain-containing protein</fullName>
    </recommendedName>
</protein>
<sequence length="158" mass="17040">MIRLRKEEGYTLIELMIVIAIVGVLAFPEMEQVRTSAKLTGVQSNYRSVIATIYGLQSTEDVATKLTSLFGNSVSPKVEDMTNPMTHKMGVATAVDHTGEPAAVYVLDRTVTTIPSGVEQSEYKGAVVAIVQADNSVVVYGCDEAGKLMTGLQRTIQL</sequence>
<dbReference type="Gene3D" id="3.30.700.10">
    <property type="entry name" value="Glycoprotein, Type 4 Pilin"/>
    <property type="match status" value="1"/>
</dbReference>
<keyword evidence="1" id="KW-0472">Membrane</keyword>
<organism evidence="2 3">
    <name type="scientific">Desulfosporosinus metallidurans</name>
    <dbReference type="NCBI Taxonomy" id="1888891"/>
    <lineage>
        <taxon>Bacteria</taxon>
        <taxon>Bacillati</taxon>
        <taxon>Bacillota</taxon>
        <taxon>Clostridia</taxon>
        <taxon>Eubacteriales</taxon>
        <taxon>Desulfitobacteriaceae</taxon>
        <taxon>Desulfosporosinus</taxon>
    </lineage>
</organism>
<keyword evidence="3" id="KW-1185">Reference proteome</keyword>
<proteinExistence type="predicted"/>
<evidence type="ECO:0000313" key="2">
    <source>
        <dbReference type="EMBL" id="OLN32244.1"/>
    </source>
</evidence>
<dbReference type="AlphaFoldDB" id="A0A1Q8QY44"/>
<dbReference type="Proteomes" id="UP000186102">
    <property type="component" value="Unassembled WGS sequence"/>
</dbReference>
<evidence type="ECO:0008006" key="4">
    <source>
        <dbReference type="Google" id="ProtNLM"/>
    </source>
</evidence>
<reference evidence="2 3" key="1">
    <citation type="submission" date="2016-09" db="EMBL/GenBank/DDBJ databases">
        <title>Complete genome of Desulfosporosinus sp. OL.</title>
        <authorList>
            <person name="Mardanov A."/>
            <person name="Beletsky A."/>
            <person name="Panova A."/>
            <person name="Karnachuk O."/>
            <person name="Ravin N."/>
        </authorList>
    </citation>
    <scope>NUCLEOTIDE SEQUENCE [LARGE SCALE GENOMIC DNA]</scope>
    <source>
        <strain evidence="2 3">OL</strain>
    </source>
</reference>
<dbReference type="OrthoDB" id="1819208at2"/>
<accession>A0A1Q8QY44</accession>
<feature type="transmembrane region" description="Helical" evidence="1">
    <location>
        <begin position="12"/>
        <end position="30"/>
    </location>
</feature>
<gene>
    <name evidence="2" type="ORF">DSOL_1850</name>
</gene>
<name>A0A1Q8QY44_9FIRM</name>
<evidence type="ECO:0000256" key="1">
    <source>
        <dbReference type="SAM" id="Phobius"/>
    </source>
</evidence>
<dbReference type="Pfam" id="PF07963">
    <property type="entry name" value="N_methyl"/>
    <property type="match status" value="1"/>
</dbReference>
<dbReference type="InterPro" id="IPR012902">
    <property type="entry name" value="N_methyl_site"/>
</dbReference>
<dbReference type="RefSeq" id="WP_075364526.1">
    <property type="nucleotide sequence ID" value="NZ_MLBF01000010.1"/>
</dbReference>
<comment type="caution">
    <text evidence="2">The sequence shown here is derived from an EMBL/GenBank/DDBJ whole genome shotgun (WGS) entry which is preliminary data.</text>
</comment>
<dbReference type="InterPro" id="IPR045584">
    <property type="entry name" value="Pilin-like"/>
</dbReference>
<dbReference type="STRING" id="1888891.DSOL_1850"/>
<dbReference type="NCBIfam" id="TIGR02532">
    <property type="entry name" value="IV_pilin_GFxxxE"/>
    <property type="match status" value="1"/>
</dbReference>
<dbReference type="SUPFAM" id="SSF54523">
    <property type="entry name" value="Pili subunits"/>
    <property type="match status" value="1"/>
</dbReference>
<keyword evidence="1" id="KW-1133">Transmembrane helix</keyword>
<evidence type="ECO:0000313" key="3">
    <source>
        <dbReference type="Proteomes" id="UP000186102"/>
    </source>
</evidence>